<evidence type="ECO:0000256" key="5">
    <source>
        <dbReference type="ARBA" id="ARBA00023157"/>
    </source>
</evidence>
<keyword evidence="4 6" id="KW-0732">Signal</keyword>
<evidence type="ECO:0000256" key="1">
    <source>
        <dbReference type="ARBA" id="ARBA00004613"/>
    </source>
</evidence>
<dbReference type="PANTHER" id="PTHR11857:SF46">
    <property type="entry name" value="GENERAL ODORANT-BINDING PROTEIN 99A-RELATED"/>
    <property type="match status" value="1"/>
</dbReference>
<evidence type="ECO:0000256" key="4">
    <source>
        <dbReference type="ARBA" id="ARBA00022729"/>
    </source>
</evidence>
<accession>A0A8D8K3N2</accession>
<protein>
    <submittedName>
        <fullName evidence="7">General odorant-binding protein 45</fullName>
    </submittedName>
</protein>
<evidence type="ECO:0000256" key="3">
    <source>
        <dbReference type="ARBA" id="ARBA00022525"/>
    </source>
</evidence>
<sequence>MELLLLTLLVMTVSGSQHSATFKSICSADRECSRYSRDPHCATRCRGLVTRFWNDTTGLPDATISRFYEPRHPATTTHCIEDVIARSPTWDNCRRAELVTNCYEQWSNDSRLAFVPFTNLQLLQNLQECIDILRLGPDIVSAIARDGILSCPEGRCLFRSFLIRSGLYSDSAGPILDRITVQCVSGYGQELNVQNFDSCVAKLRREYGLDKCSLAARVVVECLQVNLDITPSGVGFLPYGVYFQFYPRTAAALIRYKLESGSLK</sequence>
<dbReference type="GO" id="GO:0005549">
    <property type="term" value="F:odorant binding"/>
    <property type="evidence" value="ECO:0007669"/>
    <property type="project" value="InterPro"/>
</dbReference>
<dbReference type="PANTHER" id="PTHR11857">
    <property type="entry name" value="ODORANT BINDING PROTEIN-RELATED"/>
    <property type="match status" value="1"/>
</dbReference>
<evidence type="ECO:0000256" key="2">
    <source>
        <dbReference type="ARBA" id="ARBA00008098"/>
    </source>
</evidence>
<comment type="similarity">
    <text evidence="2">Belongs to the PBP/GOBP family.</text>
</comment>
<comment type="subcellular location">
    <subcellularLocation>
        <location evidence="1">Secreted</location>
    </subcellularLocation>
</comment>
<dbReference type="EMBL" id="HBUE01307362">
    <property type="protein sequence ID" value="CAG6581703.1"/>
    <property type="molecule type" value="Transcribed_RNA"/>
</dbReference>
<dbReference type="GO" id="GO:0005615">
    <property type="term" value="C:extracellular space"/>
    <property type="evidence" value="ECO:0007669"/>
    <property type="project" value="TreeGrafter"/>
</dbReference>
<evidence type="ECO:0000313" key="7">
    <source>
        <dbReference type="EMBL" id="CAG6581703.1"/>
    </source>
</evidence>
<feature type="signal peptide" evidence="6">
    <location>
        <begin position="1"/>
        <end position="15"/>
    </location>
</feature>
<reference evidence="7" key="1">
    <citation type="submission" date="2021-05" db="EMBL/GenBank/DDBJ databases">
        <authorList>
            <person name="Alioto T."/>
            <person name="Alioto T."/>
            <person name="Gomez Garrido J."/>
        </authorList>
    </citation>
    <scope>NUCLEOTIDE SEQUENCE</scope>
</reference>
<name>A0A8D8K3N2_CULPI</name>
<evidence type="ECO:0000256" key="6">
    <source>
        <dbReference type="SAM" id="SignalP"/>
    </source>
</evidence>
<dbReference type="AlphaFoldDB" id="A0A8D8K3N2"/>
<dbReference type="SUPFAM" id="SSF47565">
    <property type="entry name" value="Insect pheromone/odorant-binding proteins"/>
    <property type="match status" value="2"/>
</dbReference>
<dbReference type="Gene3D" id="1.10.238.20">
    <property type="entry name" value="Pheromone/general odorant binding protein domain"/>
    <property type="match status" value="2"/>
</dbReference>
<keyword evidence="5" id="KW-1015">Disulfide bond</keyword>
<feature type="chain" id="PRO_5034135984" evidence="6">
    <location>
        <begin position="16"/>
        <end position="264"/>
    </location>
</feature>
<keyword evidence="3" id="KW-0964">Secreted</keyword>
<dbReference type="InterPro" id="IPR036728">
    <property type="entry name" value="PBP_GOBP_sf"/>
</dbReference>
<organism evidence="7">
    <name type="scientific">Culex pipiens</name>
    <name type="common">House mosquito</name>
    <dbReference type="NCBI Taxonomy" id="7175"/>
    <lineage>
        <taxon>Eukaryota</taxon>
        <taxon>Metazoa</taxon>
        <taxon>Ecdysozoa</taxon>
        <taxon>Arthropoda</taxon>
        <taxon>Hexapoda</taxon>
        <taxon>Insecta</taxon>
        <taxon>Pterygota</taxon>
        <taxon>Neoptera</taxon>
        <taxon>Endopterygota</taxon>
        <taxon>Diptera</taxon>
        <taxon>Nematocera</taxon>
        <taxon>Culicoidea</taxon>
        <taxon>Culicidae</taxon>
        <taxon>Culicinae</taxon>
        <taxon>Culicini</taxon>
        <taxon>Culex</taxon>
        <taxon>Culex</taxon>
    </lineage>
</organism>
<dbReference type="GO" id="GO:0007608">
    <property type="term" value="P:sensory perception of smell"/>
    <property type="evidence" value="ECO:0007669"/>
    <property type="project" value="TreeGrafter"/>
</dbReference>
<proteinExistence type="inferred from homology"/>